<feature type="transmembrane region" description="Helical" evidence="1">
    <location>
        <begin position="77"/>
        <end position="98"/>
    </location>
</feature>
<evidence type="ECO:0000256" key="1">
    <source>
        <dbReference type="SAM" id="Phobius"/>
    </source>
</evidence>
<organism evidence="2 3">
    <name type="scientific">Cetraspora pellucida</name>
    <dbReference type="NCBI Taxonomy" id="1433469"/>
    <lineage>
        <taxon>Eukaryota</taxon>
        <taxon>Fungi</taxon>
        <taxon>Fungi incertae sedis</taxon>
        <taxon>Mucoromycota</taxon>
        <taxon>Glomeromycotina</taxon>
        <taxon>Glomeromycetes</taxon>
        <taxon>Diversisporales</taxon>
        <taxon>Gigasporaceae</taxon>
        <taxon>Cetraspora</taxon>
    </lineage>
</organism>
<evidence type="ECO:0000313" key="3">
    <source>
        <dbReference type="Proteomes" id="UP000789759"/>
    </source>
</evidence>
<keyword evidence="1" id="KW-1133">Transmembrane helix</keyword>
<keyword evidence="1" id="KW-0812">Transmembrane</keyword>
<sequence length="106" mass="12083">MSTTSKSNLTEIIKQENDVIEDNIRDEMILYEDSNEWAERGYIIRKSIPVSLAYLLLYALQWISVISLGHLGSTELAASTLASMVIINIYSTDLISWLNQWVKWSG</sequence>
<comment type="caution">
    <text evidence="2">The sequence shown here is derived from an EMBL/GenBank/DDBJ whole genome shotgun (WGS) entry which is preliminary data.</text>
</comment>
<reference evidence="2" key="1">
    <citation type="submission" date="2021-06" db="EMBL/GenBank/DDBJ databases">
        <authorList>
            <person name="Kallberg Y."/>
            <person name="Tangrot J."/>
            <person name="Rosling A."/>
        </authorList>
    </citation>
    <scope>NUCLEOTIDE SEQUENCE</scope>
    <source>
        <strain evidence="2">FL966</strain>
    </source>
</reference>
<gene>
    <name evidence="2" type="ORF">CPELLU_LOCUS16525</name>
</gene>
<protein>
    <submittedName>
        <fullName evidence="2">1642_t:CDS:1</fullName>
    </submittedName>
</protein>
<dbReference type="AlphaFoldDB" id="A0A9N9JHX3"/>
<evidence type="ECO:0000313" key="2">
    <source>
        <dbReference type="EMBL" id="CAG8783378.1"/>
    </source>
</evidence>
<feature type="transmembrane region" description="Helical" evidence="1">
    <location>
        <begin position="52"/>
        <end position="71"/>
    </location>
</feature>
<dbReference type="EMBL" id="CAJVQA010024689">
    <property type="protein sequence ID" value="CAG8783378.1"/>
    <property type="molecule type" value="Genomic_DNA"/>
</dbReference>
<accession>A0A9N9JHX3</accession>
<keyword evidence="1" id="KW-0472">Membrane</keyword>
<dbReference type="Proteomes" id="UP000789759">
    <property type="component" value="Unassembled WGS sequence"/>
</dbReference>
<dbReference type="OrthoDB" id="2126698at2759"/>
<name>A0A9N9JHX3_9GLOM</name>
<proteinExistence type="predicted"/>
<keyword evidence="3" id="KW-1185">Reference proteome</keyword>